<dbReference type="RefSeq" id="WP_011166842.1">
    <property type="nucleotide sequence ID" value="NZ_CP010267.1"/>
</dbReference>
<dbReference type="Proteomes" id="UP000033624">
    <property type="component" value="Unassembled WGS sequence"/>
</dbReference>
<dbReference type="AlphaFoldDB" id="A0AAE2EID9"/>
<organism evidence="1 2">
    <name type="scientific">Mycoplasma mycoides subsp. mycoides</name>
    <dbReference type="NCBI Taxonomy" id="2103"/>
    <lineage>
        <taxon>Bacteria</taxon>
        <taxon>Bacillati</taxon>
        <taxon>Mycoplasmatota</taxon>
        <taxon>Mollicutes</taxon>
        <taxon>Mycoplasmataceae</taxon>
        <taxon>Mycoplasma</taxon>
    </lineage>
</organism>
<name>A0AAE2EID9_MYCMY</name>
<protein>
    <submittedName>
        <fullName evidence="1">Uncharacterized protein</fullName>
    </submittedName>
</protein>
<reference evidence="1 2" key="1">
    <citation type="submission" date="2015-02" db="EMBL/GenBank/DDBJ databases">
        <title>Mycoplasma mycoides subsp. mycoides strain:B237 Genome sequencing.</title>
        <authorList>
            <person name="Fischer A."/>
            <person name="Santana-Cruz I."/>
            <person name="Schieck E."/>
            <person name="Gourle H."/>
            <person name="Lambert M."/>
            <person name="Nadendla S."/>
            <person name="Miller R.A."/>
            <person name="Weber J."/>
            <person name="Bongcam-Rudloff E."/>
            <person name="Vashee S."/>
            <person name="Frey J."/>
            <person name="Jores J."/>
        </authorList>
    </citation>
    <scope>NUCLEOTIDE SEQUENCE [LARGE SCALE GENOMIC DNA]</scope>
    <source>
        <strain evidence="1 2">B237</strain>
    </source>
</reference>
<evidence type="ECO:0000313" key="2">
    <source>
        <dbReference type="Proteomes" id="UP000033624"/>
    </source>
</evidence>
<comment type="caution">
    <text evidence="1">The sequence shown here is derived from an EMBL/GenBank/DDBJ whole genome shotgun (WGS) entry which is preliminary data.</text>
</comment>
<evidence type="ECO:0000313" key="1">
    <source>
        <dbReference type="EMBL" id="KJQ46161.1"/>
    </source>
</evidence>
<gene>
    <name evidence="1" type="ORF">TS59_0733</name>
</gene>
<accession>A0AAE2EID9</accession>
<proteinExistence type="predicted"/>
<dbReference type="KEGG" id="mmyi:mycmycITA_00707"/>
<dbReference type="EMBL" id="LAEW01000001">
    <property type="protein sequence ID" value="KJQ46161.1"/>
    <property type="molecule type" value="Genomic_DNA"/>
</dbReference>
<sequence length="67" mass="8011">MFKQAVYNANKTKCLEIGYFTNKNNQVQIQRFPHIIKKVPKVLQNQIINLFNAFYKNQNEFIDGIQY</sequence>